<protein>
    <submittedName>
        <fullName evidence="1">Uncharacterized protein</fullName>
    </submittedName>
</protein>
<dbReference type="OrthoDB" id="3055998at2759"/>
<evidence type="ECO:0000313" key="1">
    <source>
        <dbReference type="EMBL" id="TXG64101.1"/>
    </source>
</evidence>
<dbReference type="GO" id="GO:0004553">
    <property type="term" value="F:hydrolase activity, hydrolyzing O-glycosyl compounds"/>
    <property type="evidence" value="ECO:0007669"/>
    <property type="project" value="InterPro"/>
</dbReference>
<dbReference type="EMBL" id="VAHF01000004">
    <property type="protein sequence ID" value="TXG64101.1"/>
    <property type="molecule type" value="Genomic_DNA"/>
</dbReference>
<dbReference type="PANTHER" id="PTHR31490">
    <property type="entry name" value="GLYCOSYL HYDROLASE"/>
    <property type="match status" value="1"/>
</dbReference>
<dbReference type="GO" id="GO:0005975">
    <property type="term" value="P:carbohydrate metabolic process"/>
    <property type="evidence" value="ECO:0007669"/>
    <property type="project" value="InterPro"/>
</dbReference>
<keyword evidence="2" id="KW-1185">Reference proteome</keyword>
<dbReference type="Gene3D" id="2.60.120.260">
    <property type="entry name" value="Galactose-binding domain-like"/>
    <property type="match status" value="1"/>
</dbReference>
<name>A0A5C7I4C9_9ROSI</name>
<comment type="caution">
    <text evidence="1">The sequence shown here is derived from an EMBL/GenBank/DDBJ whole genome shotgun (WGS) entry which is preliminary data.</text>
</comment>
<dbReference type="AlphaFoldDB" id="A0A5C7I4C9"/>
<dbReference type="PANTHER" id="PTHR31490:SF2">
    <property type="entry name" value="GLYCOSYL HYDROLASE FAMILY 10 PROTEIN"/>
    <property type="match status" value="1"/>
</dbReference>
<proteinExistence type="predicted"/>
<evidence type="ECO:0000313" key="2">
    <source>
        <dbReference type="Proteomes" id="UP000323000"/>
    </source>
</evidence>
<gene>
    <name evidence="1" type="ORF">EZV62_011095</name>
</gene>
<organism evidence="1 2">
    <name type="scientific">Acer yangbiense</name>
    <dbReference type="NCBI Taxonomy" id="1000413"/>
    <lineage>
        <taxon>Eukaryota</taxon>
        <taxon>Viridiplantae</taxon>
        <taxon>Streptophyta</taxon>
        <taxon>Embryophyta</taxon>
        <taxon>Tracheophyta</taxon>
        <taxon>Spermatophyta</taxon>
        <taxon>Magnoliopsida</taxon>
        <taxon>eudicotyledons</taxon>
        <taxon>Gunneridae</taxon>
        <taxon>Pentapetalae</taxon>
        <taxon>rosids</taxon>
        <taxon>malvids</taxon>
        <taxon>Sapindales</taxon>
        <taxon>Sapindaceae</taxon>
        <taxon>Hippocastanoideae</taxon>
        <taxon>Acereae</taxon>
        <taxon>Acer</taxon>
    </lineage>
</organism>
<accession>A0A5C7I4C9</accession>
<dbReference type="InterPro" id="IPR044846">
    <property type="entry name" value="GH10"/>
</dbReference>
<reference evidence="2" key="1">
    <citation type="journal article" date="2019" name="Gigascience">
        <title>De novo genome assembly of the endangered Acer yangbiense, a plant species with extremely small populations endemic to Yunnan Province, China.</title>
        <authorList>
            <person name="Yang J."/>
            <person name="Wariss H.M."/>
            <person name="Tao L."/>
            <person name="Zhang R."/>
            <person name="Yun Q."/>
            <person name="Hollingsworth P."/>
            <person name="Dao Z."/>
            <person name="Luo G."/>
            <person name="Guo H."/>
            <person name="Ma Y."/>
            <person name="Sun W."/>
        </authorList>
    </citation>
    <scope>NUCLEOTIDE SEQUENCE [LARGE SCALE GENOMIC DNA]</scope>
    <source>
        <strain evidence="2">cv. Malutang</strain>
    </source>
</reference>
<dbReference type="Proteomes" id="UP000323000">
    <property type="component" value="Chromosome 4"/>
</dbReference>
<sequence length="101" mass="11300">MRQQIHSWLQLSERKGPVTAVFKTSDGFTHAGSAIAQSGCWSMLKSGLTVNASSSAEIYFQNNNTSIEIWVDSVSLQPFTQEEWRSYQDESIEKVKLGDVV</sequence>